<dbReference type="KEGG" id="gtt:GUITHDRAFT_137502"/>
<protein>
    <recommendedName>
        <fullName evidence="8">Homeobox domain-containing protein</fullName>
    </recommendedName>
</protein>
<feature type="compositionally biased region" description="Basic and acidic residues" evidence="7">
    <location>
        <begin position="320"/>
        <end position="391"/>
    </location>
</feature>
<dbReference type="InterPro" id="IPR050224">
    <property type="entry name" value="TALE_homeobox"/>
</dbReference>
<evidence type="ECO:0000256" key="7">
    <source>
        <dbReference type="SAM" id="MobiDB-lite"/>
    </source>
</evidence>
<dbReference type="InterPro" id="IPR009057">
    <property type="entry name" value="Homeodomain-like_sf"/>
</dbReference>
<dbReference type="SUPFAM" id="SSF46689">
    <property type="entry name" value="Homeodomain-like"/>
    <property type="match status" value="1"/>
</dbReference>
<dbReference type="Gene3D" id="1.10.10.60">
    <property type="entry name" value="Homeodomain-like"/>
    <property type="match status" value="1"/>
</dbReference>
<dbReference type="InterPro" id="IPR005542">
    <property type="entry name" value="PBX_PBC_dom"/>
</dbReference>
<dbReference type="PANTHER" id="PTHR11850">
    <property type="entry name" value="HOMEOBOX PROTEIN TRANSCRIPTION FACTORS"/>
    <property type="match status" value="1"/>
</dbReference>
<dbReference type="eggNOG" id="KOG0773">
    <property type="taxonomic scope" value="Eukaryota"/>
</dbReference>
<dbReference type="Pfam" id="PF03792">
    <property type="entry name" value="PBC"/>
    <property type="match status" value="1"/>
</dbReference>
<evidence type="ECO:0000256" key="3">
    <source>
        <dbReference type="ARBA" id="ARBA00023125"/>
    </source>
</evidence>
<evidence type="ECO:0000313" key="11">
    <source>
        <dbReference type="Proteomes" id="UP000011087"/>
    </source>
</evidence>
<dbReference type="HOGENOM" id="CLU_527300_0_0_1"/>
<evidence type="ECO:0000256" key="5">
    <source>
        <dbReference type="ARBA" id="ARBA00023242"/>
    </source>
</evidence>
<evidence type="ECO:0000256" key="4">
    <source>
        <dbReference type="ARBA" id="ARBA00023155"/>
    </source>
</evidence>
<dbReference type="EMBL" id="JH992990">
    <property type="protein sequence ID" value="EKX47318.1"/>
    <property type="molecule type" value="Genomic_DNA"/>
</dbReference>
<gene>
    <name evidence="9" type="ORF">GUITHDRAFT_137502</name>
</gene>
<evidence type="ECO:0000256" key="1">
    <source>
        <dbReference type="ARBA" id="ARBA00004123"/>
    </source>
</evidence>
<sequence>MSDGEAELMARDAVEADAEMLPSVGMMESDNYREAPLSSSSSSSSLLSQSLEELEDEFNRHELLRIPGLVGSLINLVKKTSESESSLTLQLNTQDVSEPVMQQIKLIENQFNSEKCKVDQVCEDVCQRMRTILNSQRKTRHVSEQEENVHCQAIQAKFQYQEYVNDCLNQLNLNPDGSVSQVPSASPHKLIKLSAGSAGESGNDSQPRRKRENLPKRAIEKLLEWLNQHWGHPYPSEQEKQTLADATGLNVMQVSNWPEIQKQAEAVVSKQQSASAGMGYALQIQKGLRGSVQFPSATDAPGETSNASSEDGGQVASRSGEAEKPARDGGEEVKAGAEAEEKKAEVKEASSKEADAAGKQEQGASDRKKESKSEQKHKSDEQGRGKAKTQEEAQEDDQSGKKAEESGPAQNGKEEAGKSKTRSKSASKQAEPAASPVVKLRPRRSVMSQAPSAVTHGWTCRRLRATRRRRRRRRRSLQPPRRLRGCGNANADEEEAKVEQKGQGKGTGARKGKTRRS</sequence>
<feature type="domain" description="Homeobox" evidence="8">
    <location>
        <begin position="205"/>
        <end position="257"/>
    </location>
</feature>
<evidence type="ECO:0000256" key="2">
    <source>
        <dbReference type="ARBA" id="ARBA00007601"/>
    </source>
</evidence>
<dbReference type="SMART" id="SM00389">
    <property type="entry name" value="HOX"/>
    <property type="match status" value="1"/>
</dbReference>
<comment type="subcellular location">
    <subcellularLocation>
        <location evidence="1 6">Nucleus</location>
    </subcellularLocation>
</comment>
<evidence type="ECO:0000256" key="6">
    <source>
        <dbReference type="PROSITE-ProRule" id="PRU00108"/>
    </source>
</evidence>
<dbReference type="AlphaFoldDB" id="L1JFM9"/>
<accession>L1JFM9</accession>
<feature type="DNA-binding region" description="Homeobox" evidence="6">
    <location>
        <begin position="207"/>
        <end position="258"/>
    </location>
</feature>
<dbReference type="Proteomes" id="UP000011087">
    <property type="component" value="Unassembled WGS sequence"/>
</dbReference>
<dbReference type="PROSITE" id="PS50071">
    <property type="entry name" value="HOMEOBOX_2"/>
    <property type="match status" value="1"/>
</dbReference>
<dbReference type="STRING" id="905079.L1JFM9"/>
<keyword evidence="11" id="KW-1185">Reference proteome</keyword>
<dbReference type="CDD" id="cd00086">
    <property type="entry name" value="homeodomain"/>
    <property type="match status" value="1"/>
</dbReference>
<dbReference type="GO" id="GO:0003700">
    <property type="term" value="F:DNA-binding transcription factor activity"/>
    <property type="evidence" value="ECO:0007669"/>
    <property type="project" value="InterPro"/>
</dbReference>
<dbReference type="RefSeq" id="XP_005834298.1">
    <property type="nucleotide sequence ID" value="XM_005834241.1"/>
</dbReference>
<dbReference type="Pfam" id="PF05920">
    <property type="entry name" value="Homeobox_KN"/>
    <property type="match status" value="1"/>
</dbReference>
<dbReference type="InterPro" id="IPR001356">
    <property type="entry name" value="HD"/>
</dbReference>
<dbReference type="GO" id="GO:0005634">
    <property type="term" value="C:nucleus"/>
    <property type="evidence" value="ECO:0007669"/>
    <property type="project" value="UniProtKB-SubCell"/>
</dbReference>
<evidence type="ECO:0000259" key="8">
    <source>
        <dbReference type="PROSITE" id="PS50071"/>
    </source>
</evidence>
<reference evidence="9 11" key="1">
    <citation type="journal article" date="2012" name="Nature">
        <title>Algal genomes reveal evolutionary mosaicism and the fate of nucleomorphs.</title>
        <authorList>
            <consortium name="DOE Joint Genome Institute"/>
            <person name="Curtis B.A."/>
            <person name="Tanifuji G."/>
            <person name="Burki F."/>
            <person name="Gruber A."/>
            <person name="Irimia M."/>
            <person name="Maruyama S."/>
            <person name="Arias M.C."/>
            <person name="Ball S.G."/>
            <person name="Gile G.H."/>
            <person name="Hirakawa Y."/>
            <person name="Hopkins J.F."/>
            <person name="Kuo A."/>
            <person name="Rensing S.A."/>
            <person name="Schmutz J."/>
            <person name="Symeonidi A."/>
            <person name="Elias M."/>
            <person name="Eveleigh R.J."/>
            <person name="Herman E.K."/>
            <person name="Klute M.J."/>
            <person name="Nakayama T."/>
            <person name="Obornik M."/>
            <person name="Reyes-Prieto A."/>
            <person name="Armbrust E.V."/>
            <person name="Aves S.J."/>
            <person name="Beiko R.G."/>
            <person name="Coutinho P."/>
            <person name="Dacks J.B."/>
            <person name="Durnford D.G."/>
            <person name="Fast N.M."/>
            <person name="Green B.R."/>
            <person name="Grisdale C.J."/>
            <person name="Hempel F."/>
            <person name="Henrissat B."/>
            <person name="Hoppner M.P."/>
            <person name="Ishida K."/>
            <person name="Kim E."/>
            <person name="Koreny L."/>
            <person name="Kroth P.G."/>
            <person name="Liu Y."/>
            <person name="Malik S.B."/>
            <person name="Maier U.G."/>
            <person name="McRose D."/>
            <person name="Mock T."/>
            <person name="Neilson J.A."/>
            <person name="Onodera N.T."/>
            <person name="Poole A.M."/>
            <person name="Pritham E.J."/>
            <person name="Richards T.A."/>
            <person name="Rocap G."/>
            <person name="Roy S.W."/>
            <person name="Sarai C."/>
            <person name="Schaack S."/>
            <person name="Shirato S."/>
            <person name="Slamovits C.H."/>
            <person name="Spencer D.F."/>
            <person name="Suzuki S."/>
            <person name="Worden A.Z."/>
            <person name="Zauner S."/>
            <person name="Barry K."/>
            <person name="Bell C."/>
            <person name="Bharti A.K."/>
            <person name="Crow J.A."/>
            <person name="Grimwood J."/>
            <person name="Kramer R."/>
            <person name="Lindquist E."/>
            <person name="Lucas S."/>
            <person name="Salamov A."/>
            <person name="McFadden G.I."/>
            <person name="Lane C.E."/>
            <person name="Keeling P.J."/>
            <person name="Gray M.W."/>
            <person name="Grigoriev I.V."/>
            <person name="Archibald J.M."/>
        </authorList>
    </citation>
    <scope>NUCLEOTIDE SEQUENCE</scope>
    <source>
        <strain evidence="9 11">CCMP2712</strain>
    </source>
</reference>
<keyword evidence="5 6" id="KW-0539">Nucleus</keyword>
<keyword evidence="3 6" id="KW-0238">DNA-binding</keyword>
<proteinExistence type="inferred from homology"/>
<keyword evidence="4 6" id="KW-0371">Homeobox</keyword>
<feature type="region of interest" description="Disordered" evidence="7">
    <location>
        <begin position="292"/>
        <end position="517"/>
    </location>
</feature>
<dbReference type="EnsemblProtists" id="EKX47318">
    <property type="protein sequence ID" value="EKX47318"/>
    <property type="gene ID" value="GUITHDRAFT_137502"/>
</dbReference>
<evidence type="ECO:0000313" key="10">
    <source>
        <dbReference type="EnsemblProtists" id="EKX47318"/>
    </source>
</evidence>
<reference evidence="11" key="2">
    <citation type="submission" date="2012-11" db="EMBL/GenBank/DDBJ databases">
        <authorList>
            <person name="Kuo A."/>
            <person name="Curtis B.A."/>
            <person name="Tanifuji G."/>
            <person name="Burki F."/>
            <person name="Gruber A."/>
            <person name="Irimia M."/>
            <person name="Maruyama S."/>
            <person name="Arias M.C."/>
            <person name="Ball S.G."/>
            <person name="Gile G.H."/>
            <person name="Hirakawa Y."/>
            <person name="Hopkins J.F."/>
            <person name="Rensing S.A."/>
            <person name="Schmutz J."/>
            <person name="Symeonidi A."/>
            <person name="Elias M."/>
            <person name="Eveleigh R.J."/>
            <person name="Herman E.K."/>
            <person name="Klute M.J."/>
            <person name="Nakayama T."/>
            <person name="Obornik M."/>
            <person name="Reyes-Prieto A."/>
            <person name="Armbrust E.V."/>
            <person name="Aves S.J."/>
            <person name="Beiko R.G."/>
            <person name="Coutinho P."/>
            <person name="Dacks J.B."/>
            <person name="Durnford D.G."/>
            <person name="Fast N.M."/>
            <person name="Green B.R."/>
            <person name="Grisdale C."/>
            <person name="Hempe F."/>
            <person name="Henrissat B."/>
            <person name="Hoppner M.P."/>
            <person name="Ishida K.-I."/>
            <person name="Kim E."/>
            <person name="Koreny L."/>
            <person name="Kroth P.G."/>
            <person name="Liu Y."/>
            <person name="Malik S.-B."/>
            <person name="Maier U.G."/>
            <person name="McRose D."/>
            <person name="Mock T."/>
            <person name="Neilson J.A."/>
            <person name="Onodera N.T."/>
            <person name="Poole A.M."/>
            <person name="Pritham E.J."/>
            <person name="Richards T.A."/>
            <person name="Rocap G."/>
            <person name="Roy S.W."/>
            <person name="Sarai C."/>
            <person name="Schaack S."/>
            <person name="Shirato S."/>
            <person name="Slamovits C.H."/>
            <person name="Spencer D.F."/>
            <person name="Suzuki S."/>
            <person name="Worden A.Z."/>
            <person name="Zauner S."/>
            <person name="Barry K."/>
            <person name="Bell C."/>
            <person name="Bharti A.K."/>
            <person name="Crow J.A."/>
            <person name="Grimwood J."/>
            <person name="Kramer R."/>
            <person name="Lindquist E."/>
            <person name="Lucas S."/>
            <person name="Salamov A."/>
            <person name="McFadden G.I."/>
            <person name="Lane C.E."/>
            <person name="Keeling P.J."/>
            <person name="Gray M.W."/>
            <person name="Grigoriev I.V."/>
            <person name="Archibald J.M."/>
        </authorList>
    </citation>
    <scope>NUCLEOTIDE SEQUENCE</scope>
    <source>
        <strain evidence="11">CCMP2712</strain>
    </source>
</reference>
<dbReference type="GO" id="GO:0003677">
    <property type="term" value="F:DNA binding"/>
    <property type="evidence" value="ECO:0007669"/>
    <property type="project" value="UniProtKB-UniRule"/>
</dbReference>
<dbReference type="GeneID" id="17304034"/>
<dbReference type="PaxDb" id="55529-EKX47318"/>
<reference evidence="10" key="3">
    <citation type="submission" date="2016-03" db="UniProtKB">
        <authorList>
            <consortium name="EnsemblProtists"/>
        </authorList>
    </citation>
    <scope>IDENTIFICATION</scope>
</reference>
<dbReference type="InterPro" id="IPR008422">
    <property type="entry name" value="KN_HD"/>
</dbReference>
<feature type="compositionally biased region" description="Basic residues" evidence="7">
    <location>
        <begin position="459"/>
        <end position="484"/>
    </location>
</feature>
<evidence type="ECO:0000313" key="9">
    <source>
        <dbReference type="EMBL" id="EKX47318.1"/>
    </source>
</evidence>
<name>L1JFM9_GUITC</name>
<organism evidence="9">
    <name type="scientific">Guillardia theta (strain CCMP2712)</name>
    <name type="common">Cryptophyte</name>
    <dbReference type="NCBI Taxonomy" id="905079"/>
    <lineage>
        <taxon>Eukaryota</taxon>
        <taxon>Cryptophyceae</taxon>
        <taxon>Pyrenomonadales</taxon>
        <taxon>Geminigeraceae</taxon>
        <taxon>Guillardia</taxon>
    </lineage>
</organism>
<dbReference type="OrthoDB" id="10056939at2759"/>
<feature type="compositionally biased region" description="Basic residues" evidence="7">
    <location>
        <begin position="508"/>
        <end position="517"/>
    </location>
</feature>
<comment type="similarity">
    <text evidence="2">Belongs to the TALE/PBX homeobox family.</text>
</comment>
<feature type="region of interest" description="Disordered" evidence="7">
    <location>
        <begin position="194"/>
        <end position="215"/>
    </location>
</feature>